<keyword evidence="2 5" id="KW-0863">Zinc-finger</keyword>
<feature type="region of interest" description="Disordered" evidence="6">
    <location>
        <begin position="1356"/>
        <end position="1659"/>
    </location>
</feature>
<dbReference type="FunFam" id="3.30.40.10:FF:000150">
    <property type="entry name" value="Inactive histone-lysine N-methyltransferase 2E"/>
    <property type="match status" value="1"/>
</dbReference>
<dbReference type="Pfam" id="PF20826">
    <property type="entry name" value="PHD_5"/>
    <property type="match status" value="1"/>
</dbReference>
<feature type="region of interest" description="Disordered" evidence="6">
    <location>
        <begin position="108"/>
        <end position="200"/>
    </location>
</feature>
<feature type="compositionally biased region" description="Basic residues" evidence="6">
    <location>
        <begin position="1580"/>
        <end position="1595"/>
    </location>
</feature>
<keyword evidence="4" id="KW-0156">Chromatin regulator</keyword>
<evidence type="ECO:0000256" key="2">
    <source>
        <dbReference type="ARBA" id="ARBA00022771"/>
    </source>
</evidence>
<feature type="compositionally biased region" description="Polar residues" evidence="6">
    <location>
        <begin position="904"/>
        <end position="917"/>
    </location>
</feature>
<dbReference type="GO" id="GO:0008170">
    <property type="term" value="F:N-methyltransferase activity"/>
    <property type="evidence" value="ECO:0007669"/>
    <property type="project" value="UniProtKB-ARBA"/>
</dbReference>
<feature type="domain" description="PHD-type" evidence="7">
    <location>
        <begin position="284"/>
        <end position="332"/>
    </location>
</feature>
<feature type="compositionally biased region" description="Basic and acidic residues" evidence="6">
    <location>
        <begin position="1771"/>
        <end position="1781"/>
    </location>
</feature>
<feature type="region of interest" description="Disordered" evidence="6">
    <location>
        <begin position="1673"/>
        <end position="1744"/>
    </location>
</feature>
<feature type="compositionally biased region" description="Pro residues" evidence="6">
    <location>
        <begin position="700"/>
        <end position="710"/>
    </location>
</feature>
<dbReference type="InterPro" id="IPR046341">
    <property type="entry name" value="SET_dom_sf"/>
</dbReference>
<feature type="compositionally biased region" description="Acidic residues" evidence="6">
    <location>
        <begin position="1129"/>
        <end position="1151"/>
    </location>
</feature>
<dbReference type="Pfam" id="PF00856">
    <property type="entry name" value="SET"/>
    <property type="match status" value="1"/>
</dbReference>
<feature type="compositionally biased region" description="Polar residues" evidence="6">
    <location>
        <begin position="1674"/>
        <end position="1683"/>
    </location>
</feature>
<evidence type="ECO:0000259" key="7">
    <source>
        <dbReference type="PROSITE" id="PS50016"/>
    </source>
</evidence>
<feature type="compositionally biased region" description="Low complexity" evidence="6">
    <location>
        <begin position="1643"/>
        <end position="1652"/>
    </location>
</feature>
<dbReference type="PROSITE" id="PS50016">
    <property type="entry name" value="ZF_PHD_2"/>
    <property type="match status" value="1"/>
</dbReference>
<dbReference type="SUPFAM" id="SSF82199">
    <property type="entry name" value="SET domain"/>
    <property type="match status" value="1"/>
</dbReference>
<feature type="compositionally biased region" description="Basic residues" evidence="6">
    <location>
        <begin position="385"/>
        <end position="403"/>
    </location>
</feature>
<dbReference type="PANTHER" id="PTHR46462:SF3">
    <property type="entry name" value="UPSET, ISOFORM A"/>
    <property type="match status" value="1"/>
</dbReference>
<feature type="compositionally biased region" description="Basic and acidic residues" evidence="6">
    <location>
        <begin position="404"/>
        <end position="419"/>
    </location>
</feature>
<evidence type="ECO:0000256" key="5">
    <source>
        <dbReference type="PROSITE-ProRule" id="PRU00146"/>
    </source>
</evidence>
<dbReference type="CDD" id="cd15550">
    <property type="entry name" value="PHD_MLL5"/>
    <property type="match status" value="1"/>
</dbReference>
<feature type="compositionally biased region" description="Polar residues" evidence="6">
    <location>
        <begin position="163"/>
        <end position="181"/>
    </location>
</feature>
<feature type="compositionally biased region" description="Polar residues" evidence="6">
    <location>
        <begin position="967"/>
        <end position="980"/>
    </location>
</feature>
<feature type="region of interest" description="Disordered" evidence="6">
    <location>
        <begin position="236"/>
        <end position="277"/>
    </location>
</feature>
<accession>A0AA88LF92</accession>
<dbReference type="InterPro" id="IPR001965">
    <property type="entry name" value="Znf_PHD"/>
</dbReference>
<dbReference type="PROSITE" id="PS01359">
    <property type="entry name" value="ZF_PHD_1"/>
    <property type="match status" value="1"/>
</dbReference>
<protein>
    <recommendedName>
        <fullName evidence="11">Histone-lysine N-methyltransferase MLL5</fullName>
    </recommendedName>
</protein>
<feature type="region of interest" description="Disordered" evidence="6">
    <location>
        <begin position="352"/>
        <end position="477"/>
    </location>
</feature>
<feature type="region of interest" description="Disordered" evidence="6">
    <location>
        <begin position="1065"/>
        <end position="1157"/>
    </location>
</feature>
<feature type="compositionally biased region" description="Basic residues" evidence="6">
    <location>
        <begin position="845"/>
        <end position="856"/>
    </location>
</feature>
<comment type="caution">
    <text evidence="9">The sequence shown here is derived from an EMBL/GenBank/DDBJ whole genome shotgun (WGS) entry which is preliminary data.</text>
</comment>
<evidence type="ECO:0000313" key="10">
    <source>
        <dbReference type="Proteomes" id="UP001187531"/>
    </source>
</evidence>
<dbReference type="Gene3D" id="3.30.40.10">
    <property type="entry name" value="Zinc/RING finger domain, C3HC4 (zinc finger)"/>
    <property type="match status" value="1"/>
</dbReference>
<dbReference type="InterPro" id="IPR013083">
    <property type="entry name" value="Znf_RING/FYVE/PHD"/>
</dbReference>
<proteinExistence type="predicted"/>
<dbReference type="InterPro" id="IPR001214">
    <property type="entry name" value="SET_dom"/>
</dbReference>
<feature type="compositionally biased region" description="Basic and acidic residues" evidence="6">
    <location>
        <begin position="1419"/>
        <end position="1439"/>
    </location>
</feature>
<dbReference type="EMBL" id="JAVRJZ010000005">
    <property type="protein sequence ID" value="KAK2722471.1"/>
    <property type="molecule type" value="Genomic_DNA"/>
</dbReference>
<dbReference type="InterPro" id="IPR019787">
    <property type="entry name" value="Znf_PHD-finger"/>
</dbReference>
<keyword evidence="10" id="KW-1185">Reference proteome</keyword>
<feature type="region of interest" description="Disordered" evidence="6">
    <location>
        <begin position="1759"/>
        <end position="1781"/>
    </location>
</feature>
<sequence>MYRQPVSLNRPASISVMDAGPVIEVHASHQLDKQLAAARDPFGKDGFIGQQIVSNRGIYTPPEFQFVLQDHNYVAPYPATSPCSPKRERLYDDHSYDEDWTKTYLNTSAMQTSRKPPPLPVQTNAVPPLRDSSRGRGSSRGGTRGKRSASSSEGRKLPPLPNMKNSGTTKLMPQGKVSNSRMPPIKADLPSPGLPSPDILSQSEMFASYKTPSPEPSPLQNGGLKDTHRLWERKSSVLPSALHEPISSKMSDDDDNSSRTCSAPERDDDDTETAPEAENYSDAITRCVCNFDHDDGYMICCDRCSVWQHVDCMGLSRNNIPEEYLCELCAPRRIDRARARALQQRKRIEFRLNSSASSSSDSGDESDAESRKGKVTAPKTVARVPGRKMKKQRPKKMQKKPMKKKPEPKRSVLDVERIINVRKRRKSQPSKAPEDIPEPIPLPELSEEEDNIPGDINSTLSENGLSPSQNNSPAKSPLASWIERYEEAVTNHYSPELRARIATMKNTGHQQDFKGLSSSLPQKCRVVLMTLNKKGLVCNASITANTALIEFRGKMMLSAQFQHKTSPKAGRPGVNGFIPYVSFYQLSRDMEVCIDSRTYGNDARYVQQSCSPNSEVRHVIEKGLLHLYIVSTRSLDKNEEVTICHDAKNALSCSDYNCRYNSVKEPIINNNVEIASQRAERARRRRRHTVTTDEETESAPPAPPPPPPPLIAKKESEPVVKKASVKVASGPPPLPAQGSKRRRKTTEVESEEEPVEDRRRRRNTESDQSDGRTRTKSEANDFPTESDKKKSREDRKMEAIMKAFERMEKLQAKHKMPCPASSQLNSTKNELKSEVNESRSPPAVRGRRGRRGGRQRRPSEKARFVSGSDATSHDENEEDGISSKDGSDFKLPEKKQDENELGRSETNTANNGTSLPSQYIRAAKSPTRSGQAKRPSFSNILSIPVSEGESAKKRWLRQAISEEADDNSSQPTGIGSSAGSPSVGDGLGEPFDYQTPLKKRRFALKSVTQPASESPASPDILKTRSVTTELSPASKAMAFLDAISSVNMDEVKSVKKEIRFDIEEPNSIVPEALLEKDDAKDDDELEEKKKHEASSNEAEEEIRKTAEGDIKNNDNYKKAEKVEDKNEYVDVEGDEEKQEIDVEGINDEEKQEIDVERVSDSNFLGQVRLEKAITDENVDVENDLEEPDGKPPKSESVIDSTVNITLSDGGDKMAPEQAKVEVYSSDSLANAIEISNKGSSNLEFVEISNKFVSQKDETEEESSFEVISNTHDVSKKVFPDPGQTKKEFTIFKSTVDTIDICNEVVPQNDVTEKEIISSDSSLNTGNSSNICSSVLSQTQKELNSCELSEVTTHISNEIAMEGDQEKRESDIFESVQDTAVISKKFAPDEDEARRESTSFESDKENIEGPGSATEGGEFENEHAFEKSNEVGASERHEGELSVDSNADSEVNKPEVGNSVNSTNDVPDSGVEFSLERAASLEPSMSPISEENNSFSSSTAVSDPQTPIQDEPDELSALSSSLGIKVMDFSLPPSPPPPDFSFMKNVQEWEDTFQRHDGEPLSVTPEPPILEKQVEAEEQKPKKKLSISEYRRRKHASASEESGPAIDESPPLLTPPTLSDESVKEGNTPISISDILEAAEEPAGEVAAPPIIESPKPVSQERVKRSGFFLRMRDSTPSLASKSTKGPVPQPVPKGKWFTSTPRTVLTAPPPKAPTISVPGGQRLNLPFPVRFNSPDGGKGGIKGFHSPVTPMKLLKFPSLRSQNGLDSSRGLAKDVKSGKPS</sequence>
<feature type="compositionally biased region" description="Low complexity" evidence="6">
    <location>
        <begin position="1606"/>
        <end position="1619"/>
    </location>
</feature>
<dbReference type="Proteomes" id="UP001187531">
    <property type="component" value="Unassembled WGS sequence"/>
</dbReference>
<feature type="region of interest" description="Disordered" evidence="6">
    <location>
        <begin position="677"/>
        <end position="1031"/>
    </location>
</feature>
<dbReference type="SMART" id="SM00317">
    <property type="entry name" value="SET"/>
    <property type="match status" value="1"/>
</dbReference>
<organism evidence="9 10">
    <name type="scientific">Artemia franciscana</name>
    <name type="common">Brine shrimp</name>
    <name type="synonym">Artemia sanfranciscana</name>
    <dbReference type="NCBI Taxonomy" id="6661"/>
    <lineage>
        <taxon>Eukaryota</taxon>
        <taxon>Metazoa</taxon>
        <taxon>Ecdysozoa</taxon>
        <taxon>Arthropoda</taxon>
        <taxon>Crustacea</taxon>
        <taxon>Branchiopoda</taxon>
        <taxon>Anostraca</taxon>
        <taxon>Artemiidae</taxon>
        <taxon>Artemia</taxon>
    </lineage>
</organism>
<name>A0AA88LF92_ARTSF</name>
<evidence type="ECO:0000256" key="4">
    <source>
        <dbReference type="ARBA" id="ARBA00022853"/>
    </source>
</evidence>
<dbReference type="SUPFAM" id="SSF57903">
    <property type="entry name" value="FYVE/PHD zinc finger"/>
    <property type="match status" value="1"/>
</dbReference>
<evidence type="ECO:0008006" key="11">
    <source>
        <dbReference type="Google" id="ProtNLM"/>
    </source>
</evidence>
<dbReference type="InterPro" id="IPR019786">
    <property type="entry name" value="Zinc_finger_PHD-type_CS"/>
</dbReference>
<feature type="compositionally biased region" description="Polar residues" evidence="6">
    <location>
        <begin position="1485"/>
        <end position="1507"/>
    </location>
</feature>
<feature type="compositionally biased region" description="Acidic residues" evidence="6">
    <location>
        <begin position="1177"/>
        <end position="1186"/>
    </location>
</feature>
<evidence type="ECO:0000259" key="8">
    <source>
        <dbReference type="PROSITE" id="PS50280"/>
    </source>
</evidence>
<evidence type="ECO:0000256" key="1">
    <source>
        <dbReference type="ARBA" id="ARBA00022723"/>
    </source>
</evidence>
<dbReference type="SMART" id="SM00249">
    <property type="entry name" value="PHD"/>
    <property type="match status" value="1"/>
</dbReference>
<dbReference type="GO" id="GO:0006325">
    <property type="term" value="P:chromatin organization"/>
    <property type="evidence" value="ECO:0007669"/>
    <property type="project" value="UniProtKB-KW"/>
</dbReference>
<feature type="compositionally biased region" description="Acidic residues" evidence="6">
    <location>
        <begin position="266"/>
        <end position="275"/>
    </location>
</feature>
<feature type="compositionally biased region" description="Basic and acidic residues" evidence="6">
    <location>
        <begin position="881"/>
        <end position="903"/>
    </location>
</feature>
<evidence type="ECO:0000256" key="3">
    <source>
        <dbReference type="ARBA" id="ARBA00022833"/>
    </source>
</evidence>
<feature type="compositionally biased region" description="Polar residues" evidence="6">
    <location>
        <begin position="1006"/>
        <end position="1015"/>
    </location>
</feature>
<feature type="compositionally biased region" description="Polar residues" evidence="6">
    <location>
        <begin position="926"/>
        <end position="941"/>
    </location>
</feature>
<feature type="region of interest" description="Disordered" evidence="6">
    <location>
        <begin position="1177"/>
        <end position="1198"/>
    </location>
</feature>
<reference evidence="9" key="1">
    <citation type="submission" date="2023-07" db="EMBL/GenBank/DDBJ databases">
        <title>Chromosome-level genome assembly of Artemia franciscana.</title>
        <authorList>
            <person name="Jo E."/>
        </authorList>
    </citation>
    <scope>NUCLEOTIDE SEQUENCE</scope>
    <source>
        <tissue evidence="9">Whole body</tissue>
    </source>
</reference>
<dbReference type="InterPro" id="IPR011011">
    <property type="entry name" value="Znf_FYVE_PHD"/>
</dbReference>
<feature type="compositionally biased region" description="Basic and acidic residues" evidence="6">
    <location>
        <begin position="1385"/>
        <end position="1406"/>
    </location>
</feature>
<gene>
    <name evidence="9" type="ORF">QYM36_002870</name>
</gene>
<dbReference type="PROSITE" id="PS50280">
    <property type="entry name" value="SET"/>
    <property type="match status" value="1"/>
</dbReference>
<dbReference type="GO" id="GO:0008270">
    <property type="term" value="F:zinc ion binding"/>
    <property type="evidence" value="ECO:0007669"/>
    <property type="project" value="UniProtKB-KW"/>
</dbReference>
<evidence type="ECO:0000256" key="6">
    <source>
        <dbReference type="SAM" id="MobiDB-lite"/>
    </source>
</evidence>
<dbReference type="PANTHER" id="PTHR46462">
    <property type="entry name" value="UPSET, ISOFORM A"/>
    <property type="match status" value="1"/>
</dbReference>
<feature type="compositionally biased region" description="Basic and acidic residues" evidence="6">
    <location>
        <begin position="1101"/>
        <end position="1128"/>
    </location>
</feature>
<feature type="compositionally biased region" description="Polar residues" evidence="6">
    <location>
        <begin position="456"/>
        <end position="474"/>
    </location>
</feature>
<feature type="domain" description="SET" evidence="8">
    <location>
        <begin position="511"/>
        <end position="646"/>
    </location>
</feature>
<keyword evidence="3" id="KW-0862">Zinc</keyword>
<dbReference type="GO" id="GO:0006355">
    <property type="term" value="P:regulation of DNA-templated transcription"/>
    <property type="evidence" value="ECO:0007669"/>
    <property type="project" value="TreeGrafter"/>
</dbReference>
<dbReference type="GO" id="GO:0008757">
    <property type="term" value="F:S-adenosylmethionine-dependent methyltransferase activity"/>
    <property type="evidence" value="ECO:0007669"/>
    <property type="project" value="UniProtKB-ARBA"/>
</dbReference>
<dbReference type="GO" id="GO:0070210">
    <property type="term" value="C:Rpd3L-Expanded complex"/>
    <property type="evidence" value="ECO:0007669"/>
    <property type="project" value="TreeGrafter"/>
</dbReference>
<keyword evidence="1" id="KW-0479">Metal-binding</keyword>
<dbReference type="GO" id="GO:0034967">
    <property type="term" value="C:Set3 complex"/>
    <property type="evidence" value="ECO:0007669"/>
    <property type="project" value="TreeGrafter"/>
</dbReference>
<dbReference type="CDD" id="cd10529">
    <property type="entry name" value="SET_SETD5-like"/>
    <property type="match status" value="1"/>
</dbReference>
<feature type="compositionally biased region" description="Basic and acidic residues" evidence="6">
    <location>
        <begin position="763"/>
        <end position="811"/>
    </location>
</feature>
<dbReference type="Gene3D" id="2.170.270.10">
    <property type="entry name" value="SET domain"/>
    <property type="match status" value="1"/>
</dbReference>
<evidence type="ECO:0000313" key="9">
    <source>
        <dbReference type="EMBL" id="KAK2722471.1"/>
    </source>
</evidence>
<dbReference type="GO" id="GO:0008276">
    <property type="term" value="F:protein methyltransferase activity"/>
    <property type="evidence" value="ECO:0007669"/>
    <property type="project" value="UniProtKB-ARBA"/>
</dbReference>